<sequence length="190" mass="20176">MNHQILRAVAATAQRLPSSTTFISQRHLVLPQGVQEPTDQKQLQALEDLASAAHSAADSVLCSRLVSASPVYLADDFADVSVWLGQGSYGKGNEHAVLKKLGLESLAKGGRISSVELSAKGIPVTVNLNTDNPNTDEMDAFSAELAKLQDVHCFFMHPASGSDVIYSLVGKFKNASGWGGLLNIGIQSDD</sequence>
<proteinExistence type="predicted"/>
<comment type="caution">
    <text evidence="1">The sequence shown here is derived from an EMBL/GenBank/DDBJ whole genome shotgun (WGS) entry which is preliminary data.</text>
</comment>
<evidence type="ECO:0000313" key="2">
    <source>
        <dbReference type="Proteomes" id="UP001221757"/>
    </source>
</evidence>
<organism evidence="1 2">
    <name type="scientific">Mycena rosella</name>
    <name type="common">Pink bonnet</name>
    <name type="synonym">Agaricus rosellus</name>
    <dbReference type="NCBI Taxonomy" id="1033263"/>
    <lineage>
        <taxon>Eukaryota</taxon>
        <taxon>Fungi</taxon>
        <taxon>Dikarya</taxon>
        <taxon>Basidiomycota</taxon>
        <taxon>Agaricomycotina</taxon>
        <taxon>Agaricomycetes</taxon>
        <taxon>Agaricomycetidae</taxon>
        <taxon>Agaricales</taxon>
        <taxon>Marasmiineae</taxon>
        <taxon>Mycenaceae</taxon>
        <taxon>Mycena</taxon>
    </lineage>
</organism>
<keyword evidence="2" id="KW-1185">Reference proteome</keyword>
<evidence type="ECO:0000313" key="1">
    <source>
        <dbReference type="EMBL" id="KAJ7675091.1"/>
    </source>
</evidence>
<protein>
    <submittedName>
        <fullName evidence="1">Uncharacterized protein</fullName>
    </submittedName>
</protein>
<name>A0AAD7D5J9_MYCRO</name>
<dbReference type="EMBL" id="JARKIE010000153">
    <property type="protein sequence ID" value="KAJ7675091.1"/>
    <property type="molecule type" value="Genomic_DNA"/>
</dbReference>
<gene>
    <name evidence="1" type="ORF">B0H17DRAFT_1207952</name>
</gene>
<dbReference type="Proteomes" id="UP001221757">
    <property type="component" value="Unassembled WGS sequence"/>
</dbReference>
<dbReference type="AlphaFoldDB" id="A0AAD7D5J9"/>
<reference evidence="1" key="1">
    <citation type="submission" date="2023-03" db="EMBL/GenBank/DDBJ databases">
        <title>Massive genome expansion in bonnet fungi (Mycena s.s.) driven by repeated elements and novel gene families across ecological guilds.</title>
        <authorList>
            <consortium name="Lawrence Berkeley National Laboratory"/>
            <person name="Harder C.B."/>
            <person name="Miyauchi S."/>
            <person name="Viragh M."/>
            <person name="Kuo A."/>
            <person name="Thoen E."/>
            <person name="Andreopoulos B."/>
            <person name="Lu D."/>
            <person name="Skrede I."/>
            <person name="Drula E."/>
            <person name="Henrissat B."/>
            <person name="Morin E."/>
            <person name="Kohler A."/>
            <person name="Barry K."/>
            <person name="LaButti K."/>
            <person name="Morin E."/>
            <person name="Salamov A."/>
            <person name="Lipzen A."/>
            <person name="Mereny Z."/>
            <person name="Hegedus B."/>
            <person name="Baldrian P."/>
            <person name="Stursova M."/>
            <person name="Weitz H."/>
            <person name="Taylor A."/>
            <person name="Grigoriev I.V."/>
            <person name="Nagy L.G."/>
            <person name="Martin F."/>
            <person name="Kauserud H."/>
        </authorList>
    </citation>
    <scope>NUCLEOTIDE SEQUENCE</scope>
    <source>
        <strain evidence="1">CBHHK067</strain>
    </source>
</reference>
<accession>A0AAD7D5J9</accession>